<geneLocation type="plasmid" evidence="2">
    <name>pAWOD_2</name>
</geneLocation>
<proteinExistence type="predicted"/>
<reference evidence="2" key="1">
    <citation type="submission" date="2019-09" db="EMBL/GenBank/DDBJ databases">
        <authorList>
            <person name="Hjerde E."/>
        </authorList>
    </citation>
    <scope>NUCLEOTIDE SEQUENCE [LARGE SCALE GENOMIC DNA]</scope>
    <source>
        <strain evidence="2">06/09/160</strain>
        <plasmid evidence="2">pAWOD_2</plasmid>
    </source>
</reference>
<dbReference type="AlphaFoldDB" id="A0A5Q4ZYR5"/>
<accession>A0A5Q4ZYR5</accession>
<organism evidence="2">
    <name type="scientific">Aliivibrio wodanis</name>
    <dbReference type="NCBI Taxonomy" id="80852"/>
    <lineage>
        <taxon>Bacteria</taxon>
        <taxon>Pseudomonadati</taxon>
        <taxon>Pseudomonadota</taxon>
        <taxon>Gammaproteobacteria</taxon>
        <taxon>Vibrionales</taxon>
        <taxon>Vibrionaceae</taxon>
        <taxon>Aliivibrio</taxon>
    </lineage>
</organism>
<dbReference type="EMBL" id="LR721753">
    <property type="protein sequence ID" value="VVV06995.1"/>
    <property type="molecule type" value="Genomic_DNA"/>
</dbReference>
<gene>
    <name evidence="2" type="ORF">AW0309160_04489</name>
</gene>
<evidence type="ECO:0000256" key="1">
    <source>
        <dbReference type="SAM" id="SignalP"/>
    </source>
</evidence>
<protein>
    <submittedName>
        <fullName evidence="2">Uncharacterized protein</fullName>
    </submittedName>
</protein>
<sequence>MTCVWKHFYIMLKATVKTLISIFIVATSAYASVSIVTQDGILPIEEIAKNKPQPISTSSVNYSQEQQTVTPLSLLRKYGTIENALFNLDNLSQEEQEVLRDLAIQELVATHRKIETRKRKVNLNQITSDINYSNDLHATTNNPEQIKQRRIINASIEKAKSEDIYTPQLSIETKPIDPEGNDVISVNTKVNSPAAVSFFDQLGNPYPIVKFLPKTNTEFDIETINENILIIKANNDFKTVSGFIFLKGISQPIPLYLTSNPEFSLNTKLNIQVPKISPDASQTIESALDHYTSTSNKDDPAMYRFLNGRNVPNSQRINIEGLPRNSQSWRYNKHVYIKTPQNMLYDMIDIKRIGNWKIYKAHPRSSYWFSINGRDTEVFVNE</sequence>
<feature type="signal peptide" evidence="1">
    <location>
        <begin position="1"/>
        <end position="31"/>
    </location>
</feature>
<keyword evidence="1" id="KW-0732">Signal</keyword>
<feature type="chain" id="PRO_5024382938" evidence="1">
    <location>
        <begin position="32"/>
        <end position="382"/>
    </location>
</feature>
<dbReference type="Pfam" id="PF12293">
    <property type="entry name" value="T4BSS_DotH_IcmK"/>
    <property type="match status" value="1"/>
</dbReference>
<evidence type="ECO:0000313" key="2">
    <source>
        <dbReference type="EMBL" id="VVV06995.1"/>
    </source>
</evidence>
<keyword evidence="2" id="KW-0614">Plasmid</keyword>
<dbReference type="InterPro" id="IPR022073">
    <property type="entry name" value="T4BSS_DotH_IcmK"/>
</dbReference>
<name>A0A5Q4ZYR5_9GAMM</name>